<dbReference type="Proteomes" id="UP001596523">
    <property type="component" value="Unassembled WGS sequence"/>
</dbReference>
<feature type="compositionally biased region" description="Low complexity" evidence="1">
    <location>
        <begin position="203"/>
        <end position="222"/>
    </location>
</feature>
<feature type="chain" id="PRO_5045614727" evidence="2">
    <location>
        <begin position="21"/>
        <end position="324"/>
    </location>
</feature>
<comment type="caution">
    <text evidence="3">The sequence shown here is derived from an EMBL/GenBank/DDBJ whole genome shotgun (WGS) entry which is preliminary data.</text>
</comment>
<feature type="compositionally biased region" description="Acidic residues" evidence="1">
    <location>
        <begin position="151"/>
        <end position="160"/>
    </location>
</feature>
<reference evidence="4" key="1">
    <citation type="journal article" date="2019" name="Int. J. Syst. Evol. Microbiol.">
        <title>The Global Catalogue of Microorganisms (GCM) 10K type strain sequencing project: providing services to taxonomists for standard genome sequencing and annotation.</title>
        <authorList>
            <consortium name="The Broad Institute Genomics Platform"/>
            <consortium name="The Broad Institute Genome Sequencing Center for Infectious Disease"/>
            <person name="Wu L."/>
            <person name="Ma J."/>
        </authorList>
    </citation>
    <scope>NUCLEOTIDE SEQUENCE [LARGE SCALE GENOMIC DNA]</scope>
    <source>
        <strain evidence="4">SYNS20</strain>
    </source>
</reference>
<feature type="compositionally biased region" description="Basic and acidic residues" evidence="1">
    <location>
        <begin position="130"/>
        <end position="144"/>
    </location>
</feature>
<dbReference type="PROSITE" id="PS51257">
    <property type="entry name" value="PROKAR_LIPOPROTEIN"/>
    <property type="match status" value="1"/>
</dbReference>
<proteinExistence type="predicted"/>
<feature type="signal peptide" evidence="2">
    <location>
        <begin position="1"/>
        <end position="20"/>
    </location>
</feature>
<evidence type="ECO:0000256" key="2">
    <source>
        <dbReference type="SAM" id="SignalP"/>
    </source>
</evidence>
<sequence length="324" mass="33588">MQRKGYVPGAAALLAVLLTACSGGSGLGESPDDSKPGEAGSAAQTAEPGKYRTLPDPCRAVDHGTLDGMLPGIKDLDEEQRDKAYEGSRSVTYDTDRRVGCGWKVESADATHHLDVDFERVVSYDGAVSDDSRAGEVYGQKEDAAELPAPSEDEPSEGETGETGPSSSDQPSAASDSDDTDTDTDADQAGSQDKNKGKGEAENGGPSANSAAAGNKAAAPSPDGTDATDPTGPASSSESPAVPEGLEPRVLDDLGDEAFLDDQLTAAGSTARHRTVTVVFRTSNVVVTIQYDEQPARGNEVPDSKELQDKARELAGKLAERFAE</sequence>
<name>A0ABW2JVJ4_9ACTN</name>
<feature type="compositionally biased region" description="Low complexity" evidence="1">
    <location>
        <begin position="162"/>
        <end position="175"/>
    </location>
</feature>
<keyword evidence="2" id="KW-0732">Signal</keyword>
<evidence type="ECO:0000313" key="3">
    <source>
        <dbReference type="EMBL" id="MFC7309979.1"/>
    </source>
</evidence>
<evidence type="ECO:0000256" key="1">
    <source>
        <dbReference type="SAM" id="MobiDB-lite"/>
    </source>
</evidence>
<evidence type="ECO:0000313" key="4">
    <source>
        <dbReference type="Proteomes" id="UP001596523"/>
    </source>
</evidence>
<dbReference type="RefSeq" id="WP_381839631.1">
    <property type="nucleotide sequence ID" value="NZ_JBHTCF010000027.1"/>
</dbReference>
<feature type="region of interest" description="Disordered" evidence="1">
    <location>
        <begin position="127"/>
        <end position="254"/>
    </location>
</feature>
<feature type="region of interest" description="Disordered" evidence="1">
    <location>
        <begin position="25"/>
        <end position="91"/>
    </location>
</feature>
<gene>
    <name evidence="3" type="ORF">ACFQVC_37905</name>
</gene>
<dbReference type="EMBL" id="JBHTCF010000027">
    <property type="protein sequence ID" value="MFC7309979.1"/>
    <property type="molecule type" value="Genomic_DNA"/>
</dbReference>
<organism evidence="3 4">
    <name type="scientific">Streptomyces monticola</name>
    <dbReference type="NCBI Taxonomy" id="2666263"/>
    <lineage>
        <taxon>Bacteria</taxon>
        <taxon>Bacillati</taxon>
        <taxon>Actinomycetota</taxon>
        <taxon>Actinomycetes</taxon>
        <taxon>Kitasatosporales</taxon>
        <taxon>Streptomycetaceae</taxon>
        <taxon>Streptomyces</taxon>
    </lineage>
</organism>
<feature type="compositionally biased region" description="Acidic residues" evidence="1">
    <location>
        <begin position="176"/>
        <end position="186"/>
    </location>
</feature>
<protein>
    <submittedName>
        <fullName evidence="3">DUF3558 domain-containing protein</fullName>
    </submittedName>
</protein>
<feature type="compositionally biased region" description="Low complexity" evidence="1">
    <location>
        <begin position="233"/>
        <end position="244"/>
    </location>
</feature>
<keyword evidence="4" id="KW-1185">Reference proteome</keyword>
<accession>A0ABW2JVJ4</accession>